<evidence type="ECO:0000256" key="1">
    <source>
        <dbReference type="SAM" id="Phobius"/>
    </source>
</evidence>
<feature type="transmembrane region" description="Helical" evidence="1">
    <location>
        <begin position="68"/>
        <end position="86"/>
    </location>
</feature>
<gene>
    <name evidence="3" type="ORF">HAP48_035125</name>
</gene>
<dbReference type="EMBL" id="JAAOLE020000001">
    <property type="protein sequence ID" value="NVI48089.1"/>
    <property type="molecule type" value="Genomic_DNA"/>
</dbReference>
<comment type="caution">
    <text evidence="3">The sequence shown here is derived from an EMBL/GenBank/DDBJ whole genome shotgun (WGS) entry which is preliminary data.</text>
</comment>
<feature type="signal peptide" evidence="2">
    <location>
        <begin position="1"/>
        <end position="18"/>
    </location>
</feature>
<keyword evidence="1" id="KW-0472">Membrane</keyword>
<feature type="chain" id="PRO_5036939301" evidence="2">
    <location>
        <begin position="19"/>
        <end position="170"/>
    </location>
</feature>
<organism evidence="3">
    <name type="scientific">Bradyrhizobium septentrionale</name>
    <dbReference type="NCBI Taxonomy" id="1404411"/>
    <lineage>
        <taxon>Bacteria</taxon>
        <taxon>Pseudomonadati</taxon>
        <taxon>Pseudomonadota</taxon>
        <taxon>Alphaproteobacteria</taxon>
        <taxon>Hyphomicrobiales</taxon>
        <taxon>Nitrobacteraceae</taxon>
        <taxon>Bradyrhizobium</taxon>
    </lineage>
</organism>
<feature type="transmembrane region" description="Helical" evidence="1">
    <location>
        <begin position="98"/>
        <end position="119"/>
    </location>
</feature>
<dbReference type="AlphaFoldDB" id="A0A974A578"/>
<proteinExistence type="predicted"/>
<sequence length="170" mass="19177">MSPVAILAIMMALPMASAGRFSPFGPLGIALQPLLLGGKHSAEGHMDQERYKRICAQISYYTDRMDRAFNRFVQLSIATIGGFIWLKTQPMAKAADYLFPVVRWIIPFLAFVTVLEIAADWRSWHGYREAEAKILERPELDPTFPIAGRLEGVRIIIMIVVAFIAFSYLQ</sequence>
<keyword evidence="2" id="KW-0732">Signal</keyword>
<reference evidence="3" key="1">
    <citation type="submission" date="2020-06" db="EMBL/GenBank/DDBJ databases">
        <title>Whole Genome Sequence of Bradyrhizobium sp. Strain 1S1.</title>
        <authorList>
            <person name="Bromfield E.S.P."/>
            <person name="Cloutier S."/>
        </authorList>
    </citation>
    <scope>NUCLEOTIDE SEQUENCE [LARGE SCALE GENOMIC DNA]</scope>
    <source>
        <strain evidence="3">1S1</strain>
    </source>
</reference>
<dbReference type="RefSeq" id="WP_166214554.1">
    <property type="nucleotide sequence ID" value="NZ_CP088285.1"/>
</dbReference>
<keyword evidence="1" id="KW-0812">Transmembrane</keyword>
<feature type="transmembrane region" description="Helical" evidence="1">
    <location>
        <begin position="152"/>
        <end position="169"/>
    </location>
</feature>
<keyword evidence="1" id="KW-1133">Transmembrane helix</keyword>
<evidence type="ECO:0000256" key="2">
    <source>
        <dbReference type="SAM" id="SignalP"/>
    </source>
</evidence>
<accession>A0A974A578</accession>
<name>A0A974A578_9BRAD</name>
<protein>
    <submittedName>
        <fullName evidence="3">Uncharacterized protein</fullName>
    </submittedName>
</protein>
<evidence type="ECO:0000313" key="3">
    <source>
        <dbReference type="EMBL" id="NVI48089.1"/>
    </source>
</evidence>